<organism evidence="2 3">
    <name type="scientific">Sphingomonas colocasiae</name>
    <dbReference type="NCBI Taxonomy" id="1848973"/>
    <lineage>
        <taxon>Bacteria</taxon>
        <taxon>Pseudomonadati</taxon>
        <taxon>Pseudomonadota</taxon>
        <taxon>Alphaproteobacteria</taxon>
        <taxon>Sphingomonadales</taxon>
        <taxon>Sphingomonadaceae</taxon>
        <taxon>Sphingomonas</taxon>
    </lineage>
</organism>
<name>A0ABS7PVZ8_9SPHN</name>
<protein>
    <submittedName>
        <fullName evidence="2">Uncharacterized protein</fullName>
    </submittedName>
</protein>
<reference evidence="2 3" key="1">
    <citation type="submission" date="2021-08" db="EMBL/GenBank/DDBJ databases">
        <authorList>
            <person name="Tuo L."/>
        </authorList>
    </citation>
    <scope>NUCLEOTIDE SEQUENCE [LARGE SCALE GENOMIC DNA]</scope>
    <source>
        <strain evidence="2 3">JCM 31229</strain>
    </source>
</reference>
<dbReference type="RefSeq" id="WP_222992636.1">
    <property type="nucleotide sequence ID" value="NZ_JAINVV010000012.1"/>
</dbReference>
<evidence type="ECO:0000256" key="1">
    <source>
        <dbReference type="SAM" id="SignalP"/>
    </source>
</evidence>
<evidence type="ECO:0000313" key="3">
    <source>
        <dbReference type="Proteomes" id="UP000706039"/>
    </source>
</evidence>
<proteinExistence type="predicted"/>
<dbReference type="EMBL" id="JAINVV010000012">
    <property type="protein sequence ID" value="MBY8825536.1"/>
    <property type="molecule type" value="Genomic_DNA"/>
</dbReference>
<keyword evidence="1" id="KW-0732">Signal</keyword>
<evidence type="ECO:0000313" key="2">
    <source>
        <dbReference type="EMBL" id="MBY8825536.1"/>
    </source>
</evidence>
<feature type="chain" id="PRO_5046667775" evidence="1">
    <location>
        <begin position="25"/>
        <end position="282"/>
    </location>
</feature>
<keyword evidence="3" id="KW-1185">Reference proteome</keyword>
<comment type="caution">
    <text evidence="2">The sequence shown here is derived from an EMBL/GenBank/DDBJ whole genome shotgun (WGS) entry which is preliminary data.</text>
</comment>
<gene>
    <name evidence="2" type="ORF">K7G82_24760</name>
</gene>
<sequence>MDGMSWRAAFVFAMLSAGLGSASAQPQSGVIEFSDKAPPPSEQDKQEAKTFGDRAAVLAEQIQRMTAAILVTDQILSALAGNLESTDRAGPIEWTMWRSAGNAVLIFSGDQPSWTFKADAVADYIGASLTLVATISQTPSSFRTHELGVAVAGMKDSLSLAFDELVAEHGLLNAQLRNYPFSVLTSQAPLNCSTINRYSRDFRCMSKSEIDMPKTGHWLFNRDYVRADWCLAPRVQNFNKDLGPDTVTLVRKASFTDHLMSQANTETLIAAPHASSSIRPEC</sequence>
<feature type="signal peptide" evidence="1">
    <location>
        <begin position="1"/>
        <end position="24"/>
    </location>
</feature>
<dbReference type="Proteomes" id="UP000706039">
    <property type="component" value="Unassembled WGS sequence"/>
</dbReference>
<accession>A0ABS7PVZ8</accession>